<feature type="transmembrane region" description="Helical" evidence="4">
    <location>
        <begin position="297"/>
        <end position="315"/>
    </location>
</feature>
<dbReference type="Gene3D" id="1.25.40.10">
    <property type="entry name" value="Tetratricopeptide repeat domain"/>
    <property type="match status" value="1"/>
</dbReference>
<dbReference type="EMBL" id="KK583244">
    <property type="protein sequence ID" value="KDO24296.1"/>
    <property type="molecule type" value="Genomic_DNA"/>
</dbReference>
<feature type="transmembrane region" description="Helical" evidence="4">
    <location>
        <begin position="350"/>
        <end position="371"/>
    </location>
</feature>
<dbReference type="AlphaFoldDB" id="A0A067CCN4"/>
<name>A0A067CCN4_SAPPC</name>
<evidence type="ECO:0000313" key="7">
    <source>
        <dbReference type="EMBL" id="KDO24296.1"/>
    </source>
</evidence>
<evidence type="ECO:0000259" key="6">
    <source>
        <dbReference type="Pfam" id="PF08409"/>
    </source>
</evidence>
<keyword evidence="3 4" id="KW-0472">Membrane</keyword>
<dbReference type="Proteomes" id="UP000030745">
    <property type="component" value="Unassembled WGS sequence"/>
</dbReference>
<evidence type="ECO:0000256" key="4">
    <source>
        <dbReference type="SAM" id="Phobius"/>
    </source>
</evidence>
<dbReference type="RefSeq" id="XP_012205066.1">
    <property type="nucleotide sequence ID" value="XM_012349676.1"/>
</dbReference>
<keyword evidence="1" id="KW-0677">Repeat</keyword>
<feature type="signal peptide" evidence="5">
    <location>
        <begin position="1"/>
        <end position="16"/>
    </location>
</feature>
<sequence>MAAAMLVGAVAWATFANSIGNGFAWDDRGAILTNADVHSDVTPLSNLLWHDFWGGDMHSPISHKSFRPLTVLSFRCNYAISGLTPWSFHATNVALHAIASMLVVVVGQRLQRSSRVPVLGGLLFAVHPIHCDSVASIVGRADILATVFSLAAILAYVPRAAKATPTPRHVASAMFWTLCATLCKENGATTFGILLVLECARAHEASPRRLAALTGTLVLLVCVRVALNGRHTLYVWSKYENEFATMQWGVSKWLTIAHLHGWYLFKLLWPQHLCYDYGYQTLPVLDSILDARNGLTLAAYAALACVLVCAIRSPWPSPLRAYVALGVCPFVPAANVLFPVGTVLAERLLYFPSVGFCLVLGLILDAATGVARAVSRNRDWHSEHSLFASALTVSPSSVKVLTNVAKELLASDPPRAAMYLERAVMLLPTYSLAHLNLAAAYGKYDAAFGKPLHSMHHLIQSCELDRSSLAYASLGLRLVEFVARHGDAIPAARRRNILEKAESFVWDAIAVTPLVPSAYYTLGLAAYYRDAYDEALQYVATGPIFWS</sequence>
<feature type="transmembrane region" description="Helical" evidence="4">
    <location>
        <begin position="322"/>
        <end position="344"/>
    </location>
</feature>
<gene>
    <name evidence="7" type="ORF">SPRG_09933</name>
</gene>
<dbReference type="KEGG" id="spar:SPRG_09933"/>
<feature type="domain" description="DUF1736" evidence="6">
    <location>
        <begin position="235"/>
        <end position="303"/>
    </location>
</feature>
<evidence type="ECO:0000256" key="5">
    <source>
        <dbReference type="SAM" id="SignalP"/>
    </source>
</evidence>
<dbReference type="Pfam" id="PF08409">
    <property type="entry name" value="TMTC_DUF1736"/>
    <property type="match status" value="1"/>
</dbReference>
<proteinExistence type="predicted"/>
<dbReference type="PANTHER" id="PTHR44227:SF3">
    <property type="entry name" value="PROTEIN O-MANNOSYL-TRANSFERASE TMTC4"/>
    <property type="match status" value="1"/>
</dbReference>
<reference evidence="7 8" key="1">
    <citation type="journal article" date="2013" name="PLoS Genet.">
        <title>Distinctive expansion of potential virulence genes in the genome of the oomycete fish pathogen Saprolegnia parasitica.</title>
        <authorList>
            <person name="Jiang R.H."/>
            <person name="de Bruijn I."/>
            <person name="Haas B.J."/>
            <person name="Belmonte R."/>
            <person name="Lobach L."/>
            <person name="Christie J."/>
            <person name="van den Ackerveken G."/>
            <person name="Bottin A."/>
            <person name="Bulone V."/>
            <person name="Diaz-Moreno S.M."/>
            <person name="Dumas B."/>
            <person name="Fan L."/>
            <person name="Gaulin E."/>
            <person name="Govers F."/>
            <person name="Grenville-Briggs L.J."/>
            <person name="Horner N.R."/>
            <person name="Levin J.Z."/>
            <person name="Mammella M."/>
            <person name="Meijer H.J."/>
            <person name="Morris P."/>
            <person name="Nusbaum C."/>
            <person name="Oome S."/>
            <person name="Phillips A.J."/>
            <person name="van Rooyen D."/>
            <person name="Rzeszutek E."/>
            <person name="Saraiva M."/>
            <person name="Secombes C.J."/>
            <person name="Seidl M.F."/>
            <person name="Snel B."/>
            <person name="Stassen J.H."/>
            <person name="Sykes S."/>
            <person name="Tripathy S."/>
            <person name="van den Berg H."/>
            <person name="Vega-Arreguin J.C."/>
            <person name="Wawra S."/>
            <person name="Young S.K."/>
            <person name="Zeng Q."/>
            <person name="Dieguez-Uribeondo J."/>
            <person name="Russ C."/>
            <person name="Tyler B.M."/>
            <person name="van West P."/>
        </authorList>
    </citation>
    <scope>NUCLEOTIDE SEQUENCE [LARGE SCALE GENOMIC DNA]</scope>
    <source>
        <strain evidence="7 8">CBS 223.65</strain>
    </source>
</reference>
<dbReference type="STRING" id="695850.A0A067CCN4"/>
<dbReference type="InterPro" id="IPR052346">
    <property type="entry name" value="O-mannosyl-transferase_TMTC"/>
</dbReference>
<evidence type="ECO:0000256" key="3">
    <source>
        <dbReference type="ARBA" id="ARBA00023136"/>
    </source>
</evidence>
<keyword evidence="2" id="KW-0802">TPR repeat</keyword>
<dbReference type="SUPFAM" id="SSF48452">
    <property type="entry name" value="TPR-like"/>
    <property type="match status" value="1"/>
</dbReference>
<keyword evidence="4" id="KW-1133">Transmembrane helix</keyword>
<dbReference type="VEuPathDB" id="FungiDB:SPRG_09933"/>
<dbReference type="InterPro" id="IPR011990">
    <property type="entry name" value="TPR-like_helical_dom_sf"/>
</dbReference>
<dbReference type="OMA" id="YENEFAT"/>
<dbReference type="GO" id="GO:0000030">
    <property type="term" value="F:mannosyltransferase activity"/>
    <property type="evidence" value="ECO:0007669"/>
    <property type="project" value="TreeGrafter"/>
</dbReference>
<feature type="chain" id="PRO_5001638383" description="DUF1736 domain-containing protein" evidence="5">
    <location>
        <begin position="17"/>
        <end position="547"/>
    </location>
</feature>
<dbReference type="GO" id="GO:0005783">
    <property type="term" value="C:endoplasmic reticulum"/>
    <property type="evidence" value="ECO:0007669"/>
    <property type="project" value="TreeGrafter"/>
</dbReference>
<protein>
    <recommendedName>
        <fullName evidence="6">DUF1736 domain-containing protein</fullName>
    </recommendedName>
</protein>
<evidence type="ECO:0000256" key="2">
    <source>
        <dbReference type="ARBA" id="ARBA00022803"/>
    </source>
</evidence>
<keyword evidence="8" id="KW-1185">Reference proteome</keyword>
<evidence type="ECO:0000313" key="8">
    <source>
        <dbReference type="Proteomes" id="UP000030745"/>
    </source>
</evidence>
<dbReference type="OrthoDB" id="66906at2759"/>
<accession>A0A067CCN4</accession>
<dbReference type="InterPro" id="IPR013618">
    <property type="entry name" value="TMTC_DUF1736"/>
</dbReference>
<dbReference type="GO" id="GO:0035269">
    <property type="term" value="P:protein O-linked glycosylation via mannose"/>
    <property type="evidence" value="ECO:0007669"/>
    <property type="project" value="TreeGrafter"/>
</dbReference>
<dbReference type="GO" id="GO:0030968">
    <property type="term" value="P:endoplasmic reticulum unfolded protein response"/>
    <property type="evidence" value="ECO:0007669"/>
    <property type="project" value="TreeGrafter"/>
</dbReference>
<dbReference type="GeneID" id="24132071"/>
<evidence type="ECO:0000256" key="1">
    <source>
        <dbReference type="ARBA" id="ARBA00022737"/>
    </source>
</evidence>
<keyword evidence="4" id="KW-0812">Transmembrane</keyword>
<keyword evidence="5" id="KW-0732">Signal</keyword>
<dbReference type="PANTHER" id="PTHR44227">
    <property type="match status" value="1"/>
</dbReference>
<organism evidence="7 8">
    <name type="scientific">Saprolegnia parasitica (strain CBS 223.65)</name>
    <dbReference type="NCBI Taxonomy" id="695850"/>
    <lineage>
        <taxon>Eukaryota</taxon>
        <taxon>Sar</taxon>
        <taxon>Stramenopiles</taxon>
        <taxon>Oomycota</taxon>
        <taxon>Saprolegniomycetes</taxon>
        <taxon>Saprolegniales</taxon>
        <taxon>Saprolegniaceae</taxon>
        <taxon>Saprolegnia</taxon>
    </lineage>
</organism>